<comment type="similarity">
    <text evidence="3">Belongs to the DRC4 family.</text>
</comment>
<evidence type="ECO:0000256" key="5">
    <source>
        <dbReference type="ARBA" id="ARBA00022490"/>
    </source>
</evidence>
<evidence type="ECO:0000259" key="15">
    <source>
        <dbReference type="Pfam" id="PF13851"/>
    </source>
</evidence>
<keyword evidence="11" id="KW-0966">Cell projection</keyword>
<keyword evidence="8 13" id="KW-0175">Coiled coil</keyword>
<feature type="coiled-coil region" evidence="13">
    <location>
        <begin position="211"/>
        <end position="291"/>
    </location>
</feature>
<feature type="coiled-coil region" evidence="13">
    <location>
        <begin position="29"/>
        <end position="91"/>
    </location>
</feature>
<feature type="domain" description="Growth arrest-specific protein 8" evidence="15">
    <location>
        <begin position="360"/>
        <end position="416"/>
    </location>
</feature>
<dbReference type="Pfam" id="PF13851">
    <property type="entry name" value="GAS"/>
    <property type="match status" value="2"/>
</dbReference>
<dbReference type="InterPro" id="IPR025593">
    <property type="entry name" value="GAS8_dom"/>
</dbReference>
<evidence type="ECO:0000256" key="12">
    <source>
        <dbReference type="ARBA" id="ARBA00031568"/>
    </source>
</evidence>
<keyword evidence="17" id="KW-1185">Reference proteome</keyword>
<keyword evidence="7" id="KW-0282">Flagellum</keyword>
<dbReference type="GO" id="GO:0005794">
    <property type="term" value="C:Golgi apparatus"/>
    <property type="evidence" value="ECO:0007669"/>
    <property type="project" value="TreeGrafter"/>
</dbReference>
<keyword evidence="9" id="KW-0969">Cilium</keyword>
<feature type="coiled-coil region" evidence="13">
    <location>
        <begin position="389"/>
        <end position="416"/>
    </location>
</feature>
<evidence type="ECO:0000256" key="6">
    <source>
        <dbReference type="ARBA" id="ARBA00022701"/>
    </source>
</evidence>
<evidence type="ECO:0000256" key="11">
    <source>
        <dbReference type="ARBA" id="ARBA00023273"/>
    </source>
</evidence>
<feature type="compositionally biased region" description="Basic residues" evidence="14">
    <location>
        <begin position="1"/>
        <end position="14"/>
    </location>
</feature>
<evidence type="ECO:0000256" key="7">
    <source>
        <dbReference type="ARBA" id="ARBA00022846"/>
    </source>
</evidence>
<dbReference type="GO" id="GO:0005874">
    <property type="term" value="C:microtubule"/>
    <property type="evidence" value="ECO:0007669"/>
    <property type="project" value="UniProtKB-KW"/>
</dbReference>
<dbReference type="GO" id="GO:0008017">
    <property type="term" value="F:microtubule binding"/>
    <property type="evidence" value="ECO:0007669"/>
    <property type="project" value="InterPro"/>
</dbReference>
<reference evidence="16" key="1">
    <citation type="submission" date="2025-08" db="UniProtKB">
        <authorList>
            <consortium name="Ensembl"/>
        </authorList>
    </citation>
    <scope>IDENTIFICATION</scope>
</reference>
<dbReference type="GO" id="GO:0031514">
    <property type="term" value="C:motile cilium"/>
    <property type="evidence" value="ECO:0007669"/>
    <property type="project" value="UniProtKB-SubCell"/>
</dbReference>
<name>A0A3Q2GJA7_CYPVA</name>
<dbReference type="InterPro" id="IPR039308">
    <property type="entry name" value="GAS8"/>
</dbReference>
<dbReference type="PANTHER" id="PTHR31543">
    <property type="entry name" value="DYNEIN REGULATORY COMPLEX SUBUNIT 4"/>
    <property type="match status" value="1"/>
</dbReference>
<evidence type="ECO:0000256" key="10">
    <source>
        <dbReference type="ARBA" id="ARBA00023212"/>
    </source>
</evidence>
<sequence>MSQKNRKMKARKGKPSAVVDALSTEEMSKDQLAEHIIRLREELDREREERSYFQLERDKLHAVWEICKRKQVEIEAELRNSTWKKKEAEERHRVEINVYKQKLKHVLSEQHNAVFEVKADAISSSLLRQNSKSELKLRGKVLNLQAESRVKKFAEHNSIKQLKLKHQEELIKLSQEYKCKIQEMETRSFKRMHSLIETEEKKRRSAILDMEEQMRSRVESLMEEHDQALRKGEEYFSQILQKQQEDLNKWKEEVKKLQKEKAKHKKDLTARQQEKQNLKTLQEVRQRSSELHRQLQESKSCKDFMEKYRAEKKPVLNNLREVKVENELLLQAFEKVNRLHPAALPLSSVAHSELTLPGVFLQLQQERDELLETHKENILGVQQRTSLKKLLLQRKLAALTETLEKKEAQLSTALCRNVSY</sequence>
<evidence type="ECO:0000256" key="2">
    <source>
        <dbReference type="ARBA" id="ARBA00004245"/>
    </source>
</evidence>
<keyword evidence="6" id="KW-0493">Microtubule</keyword>
<accession>A0A3Q2GJA7</accession>
<feature type="domain" description="Growth arrest-specific protein 8" evidence="15">
    <location>
        <begin position="220"/>
        <end position="338"/>
    </location>
</feature>
<evidence type="ECO:0000256" key="13">
    <source>
        <dbReference type="SAM" id="Coils"/>
    </source>
</evidence>
<dbReference type="Proteomes" id="UP000265020">
    <property type="component" value="Unassembled WGS sequence"/>
</dbReference>
<keyword evidence="10" id="KW-0206">Cytoskeleton</keyword>
<evidence type="ECO:0000313" key="16">
    <source>
        <dbReference type="Ensembl" id="ENSCVAP00000027315.1"/>
    </source>
</evidence>
<evidence type="ECO:0000256" key="4">
    <source>
        <dbReference type="ARBA" id="ARBA00021301"/>
    </source>
</evidence>
<dbReference type="GeneTree" id="ENSGT00390000009477"/>
<evidence type="ECO:0000256" key="1">
    <source>
        <dbReference type="ARBA" id="ARBA00004230"/>
    </source>
</evidence>
<dbReference type="STRING" id="28743.ENSCVAP00000027315"/>
<protein>
    <recommendedName>
        <fullName evidence="4">Dynein regulatory complex subunit 4</fullName>
    </recommendedName>
    <alternativeName>
        <fullName evidence="12">Growth arrest-specific protein 8</fullName>
    </alternativeName>
</protein>
<dbReference type="GO" id="GO:0030317">
    <property type="term" value="P:flagellated sperm motility"/>
    <property type="evidence" value="ECO:0007669"/>
    <property type="project" value="TreeGrafter"/>
</dbReference>
<evidence type="ECO:0000313" key="17">
    <source>
        <dbReference type="Proteomes" id="UP000265020"/>
    </source>
</evidence>
<dbReference type="GO" id="GO:0031267">
    <property type="term" value="F:small GTPase binding"/>
    <property type="evidence" value="ECO:0007669"/>
    <property type="project" value="InterPro"/>
</dbReference>
<dbReference type="AlphaFoldDB" id="A0A3Q2GJA7"/>
<comment type="subcellular location">
    <subcellularLocation>
        <location evidence="1">Cell projection</location>
        <location evidence="1">Cilium</location>
        <location evidence="1">Flagellum</location>
    </subcellularLocation>
    <subcellularLocation>
        <location evidence="2">Cytoplasm</location>
        <location evidence="2">Cytoskeleton</location>
    </subcellularLocation>
</comment>
<evidence type="ECO:0000256" key="14">
    <source>
        <dbReference type="SAM" id="MobiDB-lite"/>
    </source>
</evidence>
<feature type="region of interest" description="Disordered" evidence="14">
    <location>
        <begin position="1"/>
        <end position="24"/>
    </location>
</feature>
<evidence type="ECO:0000256" key="9">
    <source>
        <dbReference type="ARBA" id="ARBA00023069"/>
    </source>
</evidence>
<proteinExistence type="inferred from homology"/>
<reference evidence="16" key="2">
    <citation type="submission" date="2025-09" db="UniProtKB">
        <authorList>
            <consortium name="Ensembl"/>
        </authorList>
    </citation>
    <scope>IDENTIFICATION</scope>
</reference>
<organism evidence="16 17">
    <name type="scientific">Cyprinodon variegatus</name>
    <name type="common">Sheepshead minnow</name>
    <dbReference type="NCBI Taxonomy" id="28743"/>
    <lineage>
        <taxon>Eukaryota</taxon>
        <taxon>Metazoa</taxon>
        <taxon>Chordata</taxon>
        <taxon>Craniata</taxon>
        <taxon>Vertebrata</taxon>
        <taxon>Euteleostomi</taxon>
        <taxon>Actinopterygii</taxon>
        <taxon>Neopterygii</taxon>
        <taxon>Teleostei</taxon>
        <taxon>Neoteleostei</taxon>
        <taxon>Acanthomorphata</taxon>
        <taxon>Ovalentaria</taxon>
        <taxon>Atherinomorphae</taxon>
        <taxon>Cyprinodontiformes</taxon>
        <taxon>Cyprinodontidae</taxon>
        <taxon>Cyprinodon</taxon>
    </lineage>
</organism>
<dbReference type="PANTHER" id="PTHR31543:SF0">
    <property type="entry name" value="DYNEIN REGULATORY COMPLEX SUBUNIT 4"/>
    <property type="match status" value="1"/>
</dbReference>
<evidence type="ECO:0000256" key="8">
    <source>
        <dbReference type="ARBA" id="ARBA00023054"/>
    </source>
</evidence>
<dbReference type="Ensembl" id="ENSCVAT00000018239.1">
    <property type="protein sequence ID" value="ENSCVAP00000027315.1"/>
    <property type="gene ID" value="ENSCVAG00000013549.1"/>
</dbReference>
<keyword evidence="5" id="KW-0963">Cytoplasm</keyword>
<evidence type="ECO:0000256" key="3">
    <source>
        <dbReference type="ARBA" id="ARBA00009859"/>
    </source>
</evidence>